<dbReference type="EMBL" id="JAAEDM010000058">
    <property type="protein sequence ID" value="MBR0673069.1"/>
    <property type="molecule type" value="Genomic_DNA"/>
</dbReference>
<sequence>MALIPRSTALLAFLALPLSRALADPPPGRGRGQGHGQGQGQGQGGPPGHARFGGNDSVVIRNWAAANPGWSPRPLPPGQMRQLARGKPLPPGIARQTLPPGLIAQLPAYPGHSYAMVGTSVVLLGAGGVVVDIVAGLF</sequence>
<dbReference type="AlphaFoldDB" id="A0A9X9X0Z0"/>
<feature type="region of interest" description="Disordered" evidence="1">
    <location>
        <begin position="23"/>
        <end position="55"/>
    </location>
</feature>
<dbReference type="Gene3D" id="3.10.450.160">
    <property type="entry name" value="inner membrane protein cigr"/>
    <property type="match status" value="1"/>
</dbReference>
<dbReference type="Proteomes" id="UP001138751">
    <property type="component" value="Unassembled WGS sequence"/>
</dbReference>
<dbReference type="NCBIfam" id="NF040487">
    <property type="entry name" value="T3SS_CigR_fam"/>
    <property type="match status" value="1"/>
</dbReference>
<evidence type="ECO:0000256" key="1">
    <source>
        <dbReference type="SAM" id="MobiDB-lite"/>
    </source>
</evidence>
<gene>
    <name evidence="3" type="ORF">GXW76_17960</name>
</gene>
<proteinExistence type="predicted"/>
<evidence type="ECO:0000313" key="4">
    <source>
        <dbReference type="Proteomes" id="UP001138751"/>
    </source>
</evidence>
<comment type="caution">
    <text evidence="3">The sequence shown here is derived from an EMBL/GenBank/DDBJ whole genome shotgun (WGS) entry which is preliminary data.</text>
</comment>
<reference evidence="3" key="2">
    <citation type="journal article" date="2021" name="Syst. Appl. Microbiol.">
        <title>Roseomonas hellenica sp. nov., isolated from roots of wild-growing Alkanna tinctoria.</title>
        <authorList>
            <person name="Rat A."/>
            <person name="Naranjo H.D."/>
            <person name="Lebbe L."/>
            <person name="Cnockaert M."/>
            <person name="Krigas N."/>
            <person name="Grigoriadou K."/>
            <person name="Maloupa E."/>
            <person name="Willems A."/>
        </authorList>
    </citation>
    <scope>NUCLEOTIDE SEQUENCE</scope>
    <source>
        <strain evidence="3">LMG 31231</strain>
    </source>
</reference>
<feature type="chain" id="PRO_5040846622" description="RcnB family protein" evidence="2">
    <location>
        <begin position="24"/>
        <end position="138"/>
    </location>
</feature>
<name>A0A9X9X0Z0_9PROT</name>
<evidence type="ECO:0008006" key="5">
    <source>
        <dbReference type="Google" id="ProtNLM"/>
    </source>
</evidence>
<keyword evidence="4" id="KW-1185">Reference proteome</keyword>
<organism evidence="3 4">
    <name type="scientific">Neoroseomonas soli</name>
    <dbReference type="NCBI Taxonomy" id="1081025"/>
    <lineage>
        <taxon>Bacteria</taxon>
        <taxon>Pseudomonadati</taxon>
        <taxon>Pseudomonadota</taxon>
        <taxon>Alphaproteobacteria</taxon>
        <taxon>Acetobacterales</taxon>
        <taxon>Acetobacteraceae</taxon>
        <taxon>Neoroseomonas</taxon>
    </lineage>
</organism>
<dbReference type="RefSeq" id="WP_211863484.1">
    <property type="nucleotide sequence ID" value="NZ_JAAEDM010000058.1"/>
</dbReference>
<evidence type="ECO:0000256" key="2">
    <source>
        <dbReference type="SAM" id="SignalP"/>
    </source>
</evidence>
<keyword evidence="2" id="KW-0732">Signal</keyword>
<reference evidence="3" key="1">
    <citation type="submission" date="2020-01" db="EMBL/GenBank/DDBJ databases">
        <authorList>
            <person name="Rat A."/>
        </authorList>
    </citation>
    <scope>NUCLEOTIDE SEQUENCE</scope>
    <source>
        <strain evidence="3">LMG 31231</strain>
    </source>
</reference>
<protein>
    <recommendedName>
        <fullName evidence="5">RcnB family protein</fullName>
    </recommendedName>
</protein>
<feature type="signal peptide" evidence="2">
    <location>
        <begin position="1"/>
        <end position="23"/>
    </location>
</feature>
<feature type="region of interest" description="Disordered" evidence="1">
    <location>
        <begin position="69"/>
        <end position="90"/>
    </location>
</feature>
<evidence type="ECO:0000313" key="3">
    <source>
        <dbReference type="EMBL" id="MBR0673069.1"/>
    </source>
</evidence>
<feature type="compositionally biased region" description="Gly residues" evidence="1">
    <location>
        <begin position="29"/>
        <end position="47"/>
    </location>
</feature>
<accession>A0A9X9X0Z0</accession>